<feature type="region of interest" description="Disordered" evidence="1">
    <location>
        <begin position="66"/>
        <end position="88"/>
    </location>
</feature>
<dbReference type="AlphaFoldDB" id="Q0B6R4"/>
<organism evidence="2 3">
    <name type="scientific">Burkholderia ambifaria (strain ATCC BAA-244 / DSM 16087 / CCUG 44356 / LMG 19182 / AMMD)</name>
    <name type="common">Burkholderia cepacia (strain AMMD)</name>
    <dbReference type="NCBI Taxonomy" id="339670"/>
    <lineage>
        <taxon>Bacteria</taxon>
        <taxon>Pseudomonadati</taxon>
        <taxon>Pseudomonadota</taxon>
        <taxon>Betaproteobacteria</taxon>
        <taxon>Burkholderiales</taxon>
        <taxon>Burkholderiaceae</taxon>
        <taxon>Burkholderia</taxon>
        <taxon>Burkholderia cepacia complex</taxon>
    </lineage>
</organism>
<sequence length="88" mass="9423">MAGARSIIGRAGRCCTGNDRRATNYLDLGKKLFSLLRYRAKPVPTTMAATAGMLAATCRARIARARSRVRTPSASHAGVSRRPHALLA</sequence>
<feature type="compositionally biased region" description="Basic residues" evidence="1">
    <location>
        <begin position="79"/>
        <end position="88"/>
    </location>
</feature>
<gene>
    <name evidence="2" type="ordered locus">Bamb_4609</name>
</gene>
<dbReference type="EMBL" id="CP000441">
    <property type="protein sequence ID" value="ABI90159.1"/>
    <property type="molecule type" value="Genomic_DNA"/>
</dbReference>
<evidence type="ECO:0000313" key="3">
    <source>
        <dbReference type="Proteomes" id="UP000000662"/>
    </source>
</evidence>
<evidence type="ECO:0000256" key="1">
    <source>
        <dbReference type="SAM" id="MobiDB-lite"/>
    </source>
</evidence>
<dbReference type="Proteomes" id="UP000000662">
    <property type="component" value="Chromosome 2"/>
</dbReference>
<keyword evidence="3" id="KW-1185">Reference proteome</keyword>
<proteinExistence type="predicted"/>
<dbReference type="KEGG" id="bam:Bamb_4609"/>
<name>Q0B6R4_BURCM</name>
<reference evidence="2" key="1">
    <citation type="submission" date="2006-08" db="EMBL/GenBank/DDBJ databases">
        <title>Complete sequence of Chromosome 2 of Burkholderia cepacia AMMD.</title>
        <authorList>
            <consortium name="US DOE Joint Genome Institute"/>
            <person name="Copeland A."/>
            <person name="Lucas S."/>
            <person name="Lapidus A."/>
            <person name="Barry K."/>
            <person name="Detter J.C."/>
            <person name="Glavina del Rio T."/>
            <person name="Hammon N."/>
            <person name="Israni S."/>
            <person name="Pitluck S."/>
            <person name="Bruce D."/>
            <person name="Chain P."/>
            <person name="Malfatti S."/>
            <person name="Shin M."/>
            <person name="Vergez L."/>
            <person name="Schmutz J."/>
            <person name="Larimer F."/>
            <person name="Land M."/>
            <person name="Hauser L."/>
            <person name="Kyrpides N."/>
            <person name="Kim E."/>
            <person name="Parke J."/>
            <person name="Coenye T."/>
            <person name="Konstantinidis K."/>
            <person name="Ramette A."/>
            <person name="Tiedje J."/>
            <person name="Richardson P."/>
        </authorList>
    </citation>
    <scope>NUCLEOTIDE SEQUENCE</scope>
    <source>
        <strain evidence="2">AMMD</strain>
    </source>
</reference>
<accession>Q0B6R4</accession>
<evidence type="ECO:0000313" key="2">
    <source>
        <dbReference type="EMBL" id="ABI90159.1"/>
    </source>
</evidence>
<protein>
    <submittedName>
        <fullName evidence="2">Uncharacterized protein</fullName>
    </submittedName>
</protein>